<protein>
    <submittedName>
        <fullName evidence="2">Uncharacterized protein</fullName>
    </submittedName>
</protein>
<dbReference type="PANTHER" id="PTHR48108">
    <property type="entry name" value="CBS DOMAIN-CONTAINING PROTEIN CBSX2, CHLOROPLASTIC"/>
    <property type="match status" value="1"/>
</dbReference>
<dbReference type="Proteomes" id="UP000222542">
    <property type="component" value="Unassembled WGS sequence"/>
</dbReference>
<dbReference type="PANTHER" id="PTHR48108:SF26">
    <property type="entry name" value="CBS DOMAIN-CONTAINING PROTEIN DDB_G0289609"/>
    <property type="match status" value="1"/>
</dbReference>
<dbReference type="AlphaFoldDB" id="A0A2G2ZN54"/>
<reference evidence="2 3" key="1">
    <citation type="journal article" date="2014" name="Nat. Genet.">
        <title>Genome sequence of the hot pepper provides insights into the evolution of pungency in Capsicum species.</title>
        <authorList>
            <person name="Kim S."/>
            <person name="Park M."/>
            <person name="Yeom S.I."/>
            <person name="Kim Y.M."/>
            <person name="Lee J.M."/>
            <person name="Lee H.A."/>
            <person name="Seo E."/>
            <person name="Choi J."/>
            <person name="Cheong K."/>
            <person name="Kim K.T."/>
            <person name="Jung K."/>
            <person name="Lee G.W."/>
            <person name="Oh S.K."/>
            <person name="Bae C."/>
            <person name="Kim S.B."/>
            <person name="Lee H.Y."/>
            <person name="Kim S.Y."/>
            <person name="Kim M.S."/>
            <person name="Kang B.C."/>
            <person name="Jo Y.D."/>
            <person name="Yang H.B."/>
            <person name="Jeong H.J."/>
            <person name="Kang W.H."/>
            <person name="Kwon J.K."/>
            <person name="Shin C."/>
            <person name="Lim J.Y."/>
            <person name="Park J.H."/>
            <person name="Huh J.H."/>
            <person name="Kim J.S."/>
            <person name="Kim B.D."/>
            <person name="Cohen O."/>
            <person name="Paran I."/>
            <person name="Suh M.C."/>
            <person name="Lee S.B."/>
            <person name="Kim Y.K."/>
            <person name="Shin Y."/>
            <person name="Noh S.J."/>
            <person name="Park J."/>
            <person name="Seo Y.S."/>
            <person name="Kwon S.Y."/>
            <person name="Kim H.A."/>
            <person name="Park J.M."/>
            <person name="Kim H.J."/>
            <person name="Choi S.B."/>
            <person name="Bosland P.W."/>
            <person name="Reeves G."/>
            <person name="Jo S.H."/>
            <person name="Lee B.W."/>
            <person name="Cho H.T."/>
            <person name="Choi H.S."/>
            <person name="Lee M.S."/>
            <person name="Yu Y."/>
            <person name="Do Choi Y."/>
            <person name="Park B.S."/>
            <person name="van Deynze A."/>
            <person name="Ashrafi H."/>
            <person name="Hill T."/>
            <person name="Kim W.T."/>
            <person name="Pai H.S."/>
            <person name="Ahn H.K."/>
            <person name="Yeam I."/>
            <person name="Giovannoni J.J."/>
            <person name="Rose J.K."/>
            <person name="Sorensen I."/>
            <person name="Lee S.J."/>
            <person name="Kim R.W."/>
            <person name="Choi I.Y."/>
            <person name="Choi B.S."/>
            <person name="Lim J.S."/>
            <person name="Lee Y.H."/>
            <person name="Choi D."/>
        </authorList>
    </citation>
    <scope>NUCLEOTIDE SEQUENCE [LARGE SCALE GENOMIC DNA]</scope>
    <source>
        <strain evidence="3">cv. CM334</strain>
    </source>
</reference>
<keyword evidence="1" id="KW-0677">Repeat</keyword>
<dbReference type="SUPFAM" id="SSF54631">
    <property type="entry name" value="CBS-domain pair"/>
    <property type="match status" value="1"/>
</dbReference>
<gene>
    <name evidence="2" type="ORF">T459_11862</name>
</gene>
<keyword evidence="3" id="KW-1185">Reference proteome</keyword>
<organism evidence="2 3">
    <name type="scientific">Capsicum annuum</name>
    <name type="common">Capsicum pepper</name>
    <dbReference type="NCBI Taxonomy" id="4072"/>
    <lineage>
        <taxon>Eukaryota</taxon>
        <taxon>Viridiplantae</taxon>
        <taxon>Streptophyta</taxon>
        <taxon>Embryophyta</taxon>
        <taxon>Tracheophyta</taxon>
        <taxon>Spermatophyta</taxon>
        <taxon>Magnoliopsida</taxon>
        <taxon>eudicotyledons</taxon>
        <taxon>Gunneridae</taxon>
        <taxon>Pentapetalae</taxon>
        <taxon>asterids</taxon>
        <taxon>lamiids</taxon>
        <taxon>Solanales</taxon>
        <taxon>Solanaceae</taxon>
        <taxon>Solanoideae</taxon>
        <taxon>Capsiceae</taxon>
        <taxon>Capsicum</taxon>
    </lineage>
</organism>
<accession>A0A2G2ZN54</accession>
<comment type="caution">
    <text evidence="2">The sequence shown here is derived from an EMBL/GenBank/DDBJ whole genome shotgun (WGS) entry which is preliminary data.</text>
</comment>
<dbReference type="InterPro" id="IPR051462">
    <property type="entry name" value="CBS_domain-containing"/>
</dbReference>
<dbReference type="Gramene" id="PHT83419">
    <property type="protein sequence ID" value="PHT83419"/>
    <property type="gene ID" value="T459_11862"/>
</dbReference>
<evidence type="ECO:0000256" key="1">
    <source>
        <dbReference type="ARBA" id="ARBA00022737"/>
    </source>
</evidence>
<evidence type="ECO:0000313" key="3">
    <source>
        <dbReference type="Proteomes" id="UP000222542"/>
    </source>
</evidence>
<name>A0A2G2ZN54_CAPAN</name>
<dbReference type="EMBL" id="AYRZ02000004">
    <property type="protein sequence ID" value="PHT83419.1"/>
    <property type="molecule type" value="Genomic_DNA"/>
</dbReference>
<dbReference type="Gene3D" id="3.10.580.10">
    <property type="entry name" value="CBS-domain"/>
    <property type="match status" value="1"/>
</dbReference>
<evidence type="ECO:0000313" key="2">
    <source>
        <dbReference type="EMBL" id="PHT83419.1"/>
    </source>
</evidence>
<reference evidence="2 3" key="2">
    <citation type="journal article" date="2017" name="Genome Biol.">
        <title>New reference genome sequences of hot pepper reveal the massive evolution of plant disease-resistance genes by retroduplication.</title>
        <authorList>
            <person name="Kim S."/>
            <person name="Park J."/>
            <person name="Yeom S.I."/>
            <person name="Kim Y.M."/>
            <person name="Seo E."/>
            <person name="Kim K.T."/>
            <person name="Kim M.S."/>
            <person name="Lee J.M."/>
            <person name="Cheong K."/>
            <person name="Shin H.S."/>
            <person name="Kim S.B."/>
            <person name="Han K."/>
            <person name="Lee J."/>
            <person name="Park M."/>
            <person name="Lee H.A."/>
            <person name="Lee H.Y."/>
            <person name="Lee Y."/>
            <person name="Oh S."/>
            <person name="Lee J.H."/>
            <person name="Choi E."/>
            <person name="Choi E."/>
            <person name="Lee S.E."/>
            <person name="Jeon J."/>
            <person name="Kim H."/>
            <person name="Choi G."/>
            <person name="Song H."/>
            <person name="Lee J."/>
            <person name="Lee S.C."/>
            <person name="Kwon J.K."/>
            <person name="Lee H.Y."/>
            <person name="Koo N."/>
            <person name="Hong Y."/>
            <person name="Kim R.W."/>
            <person name="Kang W.H."/>
            <person name="Huh J.H."/>
            <person name="Kang B.C."/>
            <person name="Yang T.J."/>
            <person name="Lee Y.H."/>
            <person name="Bennetzen J.L."/>
            <person name="Choi D."/>
        </authorList>
    </citation>
    <scope>NUCLEOTIDE SEQUENCE [LARGE SCALE GENOMIC DNA]</scope>
    <source>
        <strain evidence="3">cv. CM334</strain>
    </source>
</reference>
<dbReference type="STRING" id="4072.A0A2G2ZN54"/>
<proteinExistence type="predicted"/>
<sequence length="147" mass="16141">MATRRNDDVLLTDANALLSGIVTDKDIATRVIAEELRPEQTIISKVMTRNPIFVTADSLGIEALQKMVQALLDITKCLFDAISRMEKAIEQGSAIAATVEEVERQWGNNFSGLTRLISSIFVVACHGWVLRITLDRLSGKFSGNCMG</sequence>
<dbReference type="InterPro" id="IPR046342">
    <property type="entry name" value="CBS_dom_sf"/>
</dbReference>
<dbReference type="OMA" id="VACHGWV"/>